<keyword evidence="1" id="KW-0472">Membrane</keyword>
<protein>
    <submittedName>
        <fullName evidence="2">Uncharacterized protein</fullName>
    </submittedName>
</protein>
<dbReference type="EMBL" id="BK016094">
    <property type="protein sequence ID" value="DAF94586.1"/>
    <property type="molecule type" value="Genomic_DNA"/>
</dbReference>
<keyword evidence="1" id="KW-0812">Transmembrane</keyword>
<feature type="transmembrane region" description="Helical" evidence="1">
    <location>
        <begin position="39"/>
        <end position="66"/>
    </location>
</feature>
<name>A0A8S5UJL3_9CAUD</name>
<keyword evidence="1" id="KW-1133">Transmembrane helix</keyword>
<evidence type="ECO:0000256" key="1">
    <source>
        <dbReference type="SAM" id="Phobius"/>
    </source>
</evidence>
<proteinExistence type="predicted"/>
<reference evidence="2" key="1">
    <citation type="journal article" date="2021" name="Proc. Natl. Acad. Sci. U.S.A.">
        <title>A Catalog of Tens of Thousands of Viruses from Human Metagenomes Reveals Hidden Associations with Chronic Diseases.</title>
        <authorList>
            <person name="Tisza M.J."/>
            <person name="Buck C.B."/>
        </authorList>
    </citation>
    <scope>NUCLEOTIDE SEQUENCE</scope>
    <source>
        <strain evidence="2">Ct3gT1</strain>
    </source>
</reference>
<accession>A0A8S5UJL3</accession>
<organism evidence="2">
    <name type="scientific">Siphoviridae sp. ct3gT1</name>
    <dbReference type="NCBI Taxonomy" id="2825323"/>
    <lineage>
        <taxon>Viruses</taxon>
        <taxon>Duplodnaviria</taxon>
        <taxon>Heunggongvirae</taxon>
        <taxon>Uroviricota</taxon>
        <taxon>Caudoviricetes</taxon>
    </lineage>
</organism>
<evidence type="ECO:0000313" key="2">
    <source>
        <dbReference type="EMBL" id="DAF94586.1"/>
    </source>
</evidence>
<sequence>MVNYNEPLLFQNKIDEIQLERAHYIELKKYSKKVYKREIITNSIVVLIILGLAISLGVTVLCQVFLKDI</sequence>